<sequence length="1148" mass="129034">MAEFRVGGLLFTSKFDSGNLARVEKVSKDEDEEDNVKYYGEPRPDYEFNVWTHPDCHGTEFENGNRSWFYFGIRGWAPNRLIKINIMNLNRQGKLYSQGHCPFTKTVPGKPRWERIRDRPSYENADGQFILTFTYRFLDVKGAITYFAFCYPWSYMEQQERLNEYDKKFSHCKELNSSSPKDSIYYHRELLCYSPDQLRLDLVTVSSCHGLSSETEPRFDHNLFPEKDVPRCKKFRGKRVFFLSSRVHPGETPASFVFNGFLEFILKDNDPRAKALRRQFVFKCIPILNPDGVQRGHYRTDQRGVNLNRMYLDPSIELHPSIYASKSMLVYHHVKNRIIRDNDNVNIRINFPGHILTSSPDPPTPSKEVIHHDAGDINNHSKMARNGAYSAGKDRSVQNGHGDPFSLLPKENSWVSQSSAHDGGLLPPSGRMKIEPLNLGDLDRMDTTLSESRKLMGYDSIHMSSSCSSVLSNVTLKNERKTVDSELRLRLSELNMSDDCRGKMTGMSMMTSLSVGLNDSDTEDLYNTEHLGNEGSEDEDDFAPTSFGNNAPHLSDPSLQQIPATDSGIAFYVDLHGHASKRGCFIYGNYFEDEDTQVENMLFPKLISMNTAHFDFTGCNFSERNMYAKDKRDGMSKEGSGRVAIHKALGIIHSYTLECNYNTGRMVNPVPPAQGDDGKATPPPVAGFPPKYTQAHFEEVGKALAIAAIDWNESNPWSRIGMSEHNHLSGVKESVRRYIRSMRGGPRIPRNPSKSFVRNNSVSSNLSNKSNSNQNNRVPFSRNNSTETSNGPGNRFNSSNNTGAGSRFNSGTSNGGSASRFSRRDSSANNPPKRELGPVREAARPNLNTQPQQRKRPTPTNYVPSQTARSTSNQTVTLTMTTAEVSTQRQYSAEKATRTLEPEEKLNPLKHVNLLAIAKKPGPPSRIPLPTGQQFMHLSSPTVHELSPPRVPNRSGRYTQRTPQPYPVRKASAEVISVNNDSPLGSHVAGYTSVTPGDHLPITPGRNPQPPLPLPPNDVNGLDNPNSESAKRRRRYMYMKRRAVNQSPKLGSANKVNFGTSSNGGGKHGIEGSTLRLSPRLRNPSFYDYPDTRLPLRQLSTPIRKQLNSAPDSSTVMYLDINRKSTSSKSQRDHRFSPSKLTVFWIDD</sequence>
<proteinExistence type="inferred from homology"/>
<comment type="similarity">
    <text evidence="2 3">Belongs to the peptidase M14 family.</text>
</comment>
<feature type="compositionally biased region" description="Polar residues" evidence="4">
    <location>
        <begin position="846"/>
        <end position="876"/>
    </location>
</feature>
<dbReference type="GO" id="GO:0004181">
    <property type="term" value="F:metallocarboxypeptidase activity"/>
    <property type="evidence" value="ECO:0007669"/>
    <property type="project" value="InterPro"/>
</dbReference>
<dbReference type="Gene3D" id="2.60.40.3120">
    <property type="match status" value="1"/>
</dbReference>
<feature type="region of interest" description="Disordered" evidence="4">
    <location>
        <begin position="1050"/>
        <end position="1074"/>
    </location>
</feature>
<feature type="region of interest" description="Disordered" evidence="4">
    <location>
        <begin position="742"/>
        <end position="876"/>
    </location>
</feature>
<evidence type="ECO:0000256" key="2">
    <source>
        <dbReference type="ARBA" id="ARBA00005988"/>
    </source>
</evidence>
<accession>A0A8B8CN96</accession>
<protein>
    <submittedName>
        <fullName evidence="7">Cytosolic carboxypeptidase-like protein 5 isoform X7</fullName>
    </submittedName>
</protein>
<reference evidence="7" key="1">
    <citation type="submission" date="2025-08" db="UniProtKB">
        <authorList>
            <consortium name="RefSeq"/>
        </authorList>
    </citation>
    <scope>IDENTIFICATION</scope>
    <source>
        <tissue evidence="7">Whole sample</tissue>
    </source>
</reference>
<dbReference type="OrthoDB" id="10253041at2759"/>
<feature type="active site" description="Proton donor/acceptor" evidence="3">
    <location>
        <position position="658"/>
    </location>
</feature>
<dbReference type="AlphaFoldDB" id="A0A8B8CN96"/>
<evidence type="ECO:0000256" key="3">
    <source>
        <dbReference type="PROSITE-ProRule" id="PRU01379"/>
    </source>
</evidence>
<feature type="domain" description="Peptidase M14" evidence="5">
    <location>
        <begin position="151"/>
        <end position="712"/>
    </location>
</feature>
<evidence type="ECO:0000313" key="6">
    <source>
        <dbReference type="Proteomes" id="UP000694844"/>
    </source>
</evidence>
<dbReference type="Gene3D" id="3.40.630.10">
    <property type="entry name" value="Zn peptidases"/>
    <property type="match status" value="2"/>
</dbReference>
<dbReference type="RefSeq" id="XP_022317250.1">
    <property type="nucleotide sequence ID" value="XM_022461542.1"/>
</dbReference>
<feature type="compositionally biased region" description="Low complexity" evidence="4">
    <location>
        <begin position="1017"/>
        <end position="1026"/>
    </location>
</feature>
<dbReference type="InterPro" id="IPR000834">
    <property type="entry name" value="Peptidase_M14"/>
</dbReference>
<dbReference type="Pfam" id="PF18027">
    <property type="entry name" value="Pepdidase_M14_N"/>
    <property type="match status" value="1"/>
</dbReference>
<dbReference type="Proteomes" id="UP000694844">
    <property type="component" value="Chromosome 2"/>
</dbReference>
<comment type="cofactor">
    <cofactor evidence="1">
        <name>Zn(2+)</name>
        <dbReference type="ChEBI" id="CHEBI:29105"/>
    </cofactor>
</comment>
<keyword evidence="6" id="KW-1185">Reference proteome</keyword>
<dbReference type="InterPro" id="IPR050821">
    <property type="entry name" value="Cytosolic_carboxypeptidase"/>
</dbReference>
<evidence type="ECO:0000259" key="5">
    <source>
        <dbReference type="PROSITE" id="PS52035"/>
    </source>
</evidence>
<dbReference type="PANTHER" id="PTHR12756">
    <property type="entry name" value="CYTOSOLIC CARBOXYPEPTIDASE"/>
    <property type="match status" value="1"/>
</dbReference>
<feature type="compositionally biased region" description="Pro residues" evidence="4">
    <location>
        <begin position="1007"/>
        <end position="1016"/>
    </location>
</feature>
<feature type="compositionally biased region" description="Basic and acidic residues" evidence="4">
    <location>
        <begin position="822"/>
        <end position="843"/>
    </location>
</feature>
<feature type="compositionally biased region" description="Polar residues" evidence="4">
    <location>
        <begin position="781"/>
        <end position="816"/>
    </location>
</feature>
<dbReference type="Pfam" id="PF00246">
    <property type="entry name" value="Peptidase_M14"/>
    <property type="match status" value="1"/>
</dbReference>
<dbReference type="InterPro" id="IPR040626">
    <property type="entry name" value="Pepdidase_M14_N"/>
</dbReference>
<feature type="region of interest" description="Disordered" evidence="4">
    <location>
        <begin position="995"/>
        <end position="1033"/>
    </location>
</feature>
<feature type="compositionally biased region" description="Low complexity" evidence="4">
    <location>
        <begin position="753"/>
        <end position="777"/>
    </location>
</feature>
<dbReference type="GO" id="GO:0008270">
    <property type="term" value="F:zinc ion binding"/>
    <property type="evidence" value="ECO:0007669"/>
    <property type="project" value="InterPro"/>
</dbReference>
<feature type="compositionally biased region" description="Polar residues" evidence="4">
    <location>
        <begin position="1050"/>
        <end position="1061"/>
    </location>
</feature>
<dbReference type="PROSITE" id="PS52035">
    <property type="entry name" value="PEPTIDASE_M14"/>
    <property type="match status" value="1"/>
</dbReference>
<dbReference type="GO" id="GO:0006508">
    <property type="term" value="P:proteolysis"/>
    <property type="evidence" value="ECO:0007669"/>
    <property type="project" value="InterPro"/>
</dbReference>
<feature type="region of interest" description="Disordered" evidence="4">
    <location>
        <begin position="941"/>
        <end position="964"/>
    </location>
</feature>
<feature type="region of interest" description="Disordered" evidence="4">
    <location>
        <begin position="523"/>
        <end position="558"/>
    </location>
</feature>
<dbReference type="PANTHER" id="PTHR12756:SF12">
    <property type="entry name" value="CYTOSOLIC CARBOXYPEPTIDASE-LIKE PROTEIN 5"/>
    <property type="match status" value="1"/>
</dbReference>
<name>A0A8B8CN96_CRAVI</name>
<dbReference type="GeneID" id="111120657"/>
<organism evidence="6 7">
    <name type="scientific">Crassostrea virginica</name>
    <name type="common">Eastern oyster</name>
    <dbReference type="NCBI Taxonomy" id="6565"/>
    <lineage>
        <taxon>Eukaryota</taxon>
        <taxon>Metazoa</taxon>
        <taxon>Spiralia</taxon>
        <taxon>Lophotrochozoa</taxon>
        <taxon>Mollusca</taxon>
        <taxon>Bivalvia</taxon>
        <taxon>Autobranchia</taxon>
        <taxon>Pteriomorphia</taxon>
        <taxon>Ostreida</taxon>
        <taxon>Ostreoidea</taxon>
        <taxon>Ostreidae</taxon>
        <taxon>Crassostrea</taxon>
    </lineage>
</organism>
<dbReference type="SUPFAM" id="SSF53187">
    <property type="entry name" value="Zn-dependent exopeptidases"/>
    <property type="match status" value="2"/>
</dbReference>
<evidence type="ECO:0000313" key="7">
    <source>
        <dbReference type="RefSeq" id="XP_022317250.1"/>
    </source>
</evidence>
<evidence type="ECO:0000256" key="1">
    <source>
        <dbReference type="ARBA" id="ARBA00001947"/>
    </source>
</evidence>
<evidence type="ECO:0000256" key="4">
    <source>
        <dbReference type="SAM" id="MobiDB-lite"/>
    </source>
</evidence>
<gene>
    <name evidence="7" type="primary">LOC111120657</name>
</gene>